<accession>A0AAE2CRX6</accession>
<organism evidence="1 2">
    <name type="scientific">Sesamum alatum</name>
    <dbReference type="NCBI Taxonomy" id="300844"/>
    <lineage>
        <taxon>Eukaryota</taxon>
        <taxon>Viridiplantae</taxon>
        <taxon>Streptophyta</taxon>
        <taxon>Embryophyta</taxon>
        <taxon>Tracheophyta</taxon>
        <taxon>Spermatophyta</taxon>
        <taxon>Magnoliopsida</taxon>
        <taxon>eudicotyledons</taxon>
        <taxon>Gunneridae</taxon>
        <taxon>Pentapetalae</taxon>
        <taxon>asterids</taxon>
        <taxon>lamiids</taxon>
        <taxon>Lamiales</taxon>
        <taxon>Pedaliaceae</taxon>
        <taxon>Sesamum</taxon>
    </lineage>
</organism>
<protein>
    <submittedName>
        <fullName evidence="1">Uncharacterized protein</fullName>
    </submittedName>
</protein>
<reference evidence="1" key="1">
    <citation type="submission" date="2020-06" db="EMBL/GenBank/DDBJ databases">
        <authorList>
            <person name="Li T."/>
            <person name="Hu X."/>
            <person name="Zhang T."/>
            <person name="Song X."/>
            <person name="Zhang H."/>
            <person name="Dai N."/>
            <person name="Sheng W."/>
            <person name="Hou X."/>
            <person name="Wei L."/>
        </authorList>
    </citation>
    <scope>NUCLEOTIDE SEQUENCE</scope>
    <source>
        <strain evidence="1">3651</strain>
        <tissue evidence="1">Leaf</tissue>
    </source>
</reference>
<gene>
    <name evidence="1" type="ORF">Salat_0984900</name>
</gene>
<dbReference type="Proteomes" id="UP001293254">
    <property type="component" value="Unassembled WGS sequence"/>
</dbReference>
<proteinExistence type="predicted"/>
<dbReference type="EMBL" id="JACGWO010000003">
    <property type="protein sequence ID" value="KAK4432228.1"/>
    <property type="molecule type" value="Genomic_DNA"/>
</dbReference>
<reference evidence="1" key="2">
    <citation type="journal article" date="2024" name="Plant">
        <title>Genomic evolution and insights into agronomic trait innovations of Sesamum species.</title>
        <authorList>
            <person name="Miao H."/>
            <person name="Wang L."/>
            <person name="Qu L."/>
            <person name="Liu H."/>
            <person name="Sun Y."/>
            <person name="Le M."/>
            <person name="Wang Q."/>
            <person name="Wei S."/>
            <person name="Zheng Y."/>
            <person name="Lin W."/>
            <person name="Duan Y."/>
            <person name="Cao H."/>
            <person name="Xiong S."/>
            <person name="Wang X."/>
            <person name="Wei L."/>
            <person name="Li C."/>
            <person name="Ma Q."/>
            <person name="Ju M."/>
            <person name="Zhao R."/>
            <person name="Li G."/>
            <person name="Mu C."/>
            <person name="Tian Q."/>
            <person name="Mei H."/>
            <person name="Zhang T."/>
            <person name="Gao T."/>
            <person name="Zhang H."/>
        </authorList>
    </citation>
    <scope>NUCLEOTIDE SEQUENCE</scope>
    <source>
        <strain evidence="1">3651</strain>
    </source>
</reference>
<name>A0AAE2CRX6_9LAMI</name>
<evidence type="ECO:0000313" key="2">
    <source>
        <dbReference type="Proteomes" id="UP001293254"/>
    </source>
</evidence>
<evidence type="ECO:0000313" key="1">
    <source>
        <dbReference type="EMBL" id="KAK4432228.1"/>
    </source>
</evidence>
<sequence length="163" mass="18398">MTFVPSGRCCNVVGVYLVSAIMPEPRSKRGVWVRIHEAIIVLHPTVPKNMHAAIQVTEVGELSFMRRRSGLSTFNPIRIQRNSPKVGALSSHPESRNLPRALPICLAISVVLCSYGSPFTYTKKSFQSRLTFEIRCPFSIVLRTIKRMSVLRVRLSPTHELIR</sequence>
<keyword evidence="2" id="KW-1185">Reference proteome</keyword>
<dbReference type="AlphaFoldDB" id="A0AAE2CRX6"/>
<comment type="caution">
    <text evidence="1">The sequence shown here is derived from an EMBL/GenBank/DDBJ whole genome shotgun (WGS) entry which is preliminary data.</text>
</comment>